<gene>
    <name evidence="3" type="ORF">CTAYLR_001706</name>
</gene>
<reference evidence="3" key="1">
    <citation type="submission" date="2023-01" db="EMBL/GenBank/DDBJ databases">
        <title>Metagenome sequencing of chrysophaentin producing Chrysophaeum taylorii.</title>
        <authorList>
            <person name="Davison J."/>
            <person name="Bewley C."/>
        </authorList>
    </citation>
    <scope>NUCLEOTIDE SEQUENCE</scope>
    <source>
        <strain evidence="3">NIES-1699</strain>
    </source>
</reference>
<comment type="caution">
    <text evidence="3">The sequence shown here is derived from an EMBL/GenBank/DDBJ whole genome shotgun (WGS) entry which is preliminary data.</text>
</comment>
<feature type="region of interest" description="Disordered" evidence="1">
    <location>
        <begin position="494"/>
        <end position="522"/>
    </location>
</feature>
<feature type="compositionally biased region" description="Acidic residues" evidence="1">
    <location>
        <begin position="497"/>
        <end position="522"/>
    </location>
</feature>
<dbReference type="Gene3D" id="1.20.5.340">
    <property type="match status" value="1"/>
</dbReference>
<protein>
    <recommendedName>
        <fullName evidence="2">WH2 domain-containing protein</fullName>
    </recommendedName>
</protein>
<organism evidence="3 4">
    <name type="scientific">Chrysophaeum taylorii</name>
    <dbReference type="NCBI Taxonomy" id="2483200"/>
    <lineage>
        <taxon>Eukaryota</taxon>
        <taxon>Sar</taxon>
        <taxon>Stramenopiles</taxon>
        <taxon>Ochrophyta</taxon>
        <taxon>Pelagophyceae</taxon>
        <taxon>Pelagomonadales</taxon>
        <taxon>Pelagomonadaceae</taxon>
        <taxon>Chrysophaeum</taxon>
    </lineage>
</organism>
<feature type="region of interest" description="Disordered" evidence="1">
    <location>
        <begin position="180"/>
        <end position="341"/>
    </location>
</feature>
<dbReference type="GO" id="GO:0071203">
    <property type="term" value="C:WASH complex"/>
    <property type="evidence" value="ECO:0007669"/>
    <property type="project" value="InterPro"/>
</dbReference>
<feature type="domain" description="WH2" evidence="2">
    <location>
        <begin position="443"/>
        <end position="460"/>
    </location>
</feature>
<evidence type="ECO:0000256" key="1">
    <source>
        <dbReference type="SAM" id="MobiDB-lite"/>
    </source>
</evidence>
<dbReference type="InterPro" id="IPR003124">
    <property type="entry name" value="WH2_dom"/>
</dbReference>
<dbReference type="GO" id="GO:0003779">
    <property type="term" value="F:actin binding"/>
    <property type="evidence" value="ECO:0007669"/>
    <property type="project" value="InterPro"/>
</dbReference>
<feature type="compositionally biased region" description="Acidic residues" evidence="1">
    <location>
        <begin position="376"/>
        <end position="385"/>
    </location>
</feature>
<keyword evidence="4" id="KW-1185">Reference proteome</keyword>
<feature type="domain" description="WH2" evidence="2">
    <location>
        <begin position="416"/>
        <end position="433"/>
    </location>
</feature>
<dbReference type="Pfam" id="PF02205">
    <property type="entry name" value="WH2"/>
    <property type="match status" value="1"/>
</dbReference>
<dbReference type="AlphaFoldDB" id="A0AAD7XHI8"/>
<evidence type="ECO:0000259" key="2">
    <source>
        <dbReference type="PROSITE" id="PS51082"/>
    </source>
</evidence>
<dbReference type="Pfam" id="PF10152">
    <property type="entry name" value="CCDC53"/>
    <property type="match status" value="1"/>
</dbReference>
<feature type="compositionally biased region" description="Low complexity" evidence="1">
    <location>
        <begin position="398"/>
        <end position="410"/>
    </location>
</feature>
<dbReference type="Proteomes" id="UP001230188">
    <property type="component" value="Unassembled WGS sequence"/>
</dbReference>
<name>A0AAD7XHI8_9STRA</name>
<accession>A0AAD7XHI8</accession>
<feature type="compositionally biased region" description="Basic and acidic residues" evidence="1">
    <location>
        <begin position="235"/>
        <end position="247"/>
    </location>
</feature>
<evidence type="ECO:0000313" key="4">
    <source>
        <dbReference type="Proteomes" id="UP001230188"/>
    </source>
</evidence>
<feature type="compositionally biased region" description="Basic and acidic residues" evidence="1">
    <location>
        <begin position="458"/>
        <end position="468"/>
    </location>
</feature>
<dbReference type="Gene3D" id="6.10.280.150">
    <property type="match status" value="2"/>
</dbReference>
<dbReference type="PROSITE" id="PS51082">
    <property type="entry name" value="WH2"/>
    <property type="match status" value="2"/>
</dbReference>
<feature type="compositionally biased region" description="Pro residues" evidence="1">
    <location>
        <begin position="254"/>
        <end position="292"/>
    </location>
</feature>
<feature type="compositionally biased region" description="Basic and acidic residues" evidence="1">
    <location>
        <begin position="296"/>
        <end position="313"/>
    </location>
</feature>
<dbReference type="InterPro" id="IPR019309">
    <property type="entry name" value="WASHC3"/>
</dbReference>
<dbReference type="EMBL" id="JAQMWT010000670">
    <property type="protein sequence ID" value="KAJ8598606.1"/>
    <property type="molecule type" value="Genomic_DNA"/>
</dbReference>
<sequence>MARARRTVDCSLAYGHPHLYSKSSSGTILQDVTMARMTGTLAQLGLVAHSATELFKELFSISEEMYERIEKAQKRTGALSETLPKVVAKVKEINGNAGGSSAPHEHSEPARIAFNESTMPRAMKERYEAPEVHATPDLSGVDELLPEELKDGPCGHKYSYPGLFLDQWAAEEMTRISNLKRKKAERKADKKERKKDQIKKIRGWRERYQMDDDEAKTHQQQQRGGGGDGVPSRITMERAPSEKRPQLDRSPSLIPKPPSGKKPPPPPPPPPKKATQPPPPPPPKKPPPPPPSFSSTDREDALPSKPNHEDLDASRPASVRRTTSDALPIVEEEQDESFAYETDAPSYPKFFKMLQMGIPKPAVQQKMMAEGLDPTVLDEESDDEESPRSTPQKVPPEVAAAPASDNVPAAESPPRPPTGLLGAIQQGAALKKVVETPVKAAAPKNDLLAAIKGGANLRKRDPDLDDAKPSAPVKPQAGGLFGAVDKILSLRQKIAADDDSDDDEWGDDDDEWDDEWDDDDDD</sequence>
<feature type="compositionally biased region" description="Basic and acidic residues" evidence="1">
    <location>
        <begin position="186"/>
        <end position="210"/>
    </location>
</feature>
<feature type="region of interest" description="Disordered" evidence="1">
    <location>
        <begin position="364"/>
        <end position="423"/>
    </location>
</feature>
<proteinExistence type="predicted"/>
<dbReference type="SMART" id="SM00246">
    <property type="entry name" value="WH2"/>
    <property type="match status" value="2"/>
</dbReference>
<evidence type="ECO:0000313" key="3">
    <source>
        <dbReference type="EMBL" id="KAJ8598606.1"/>
    </source>
</evidence>
<feature type="region of interest" description="Disordered" evidence="1">
    <location>
        <begin position="453"/>
        <end position="479"/>
    </location>
</feature>